<dbReference type="RefSeq" id="WP_157683686.1">
    <property type="nucleotide sequence ID" value="NZ_LT629772.1"/>
</dbReference>
<sequence>MLQSEPRRVAIAGQVGDTENVLSLDVIPVLAPDFQLQWPWIDADDRSKIEKQYQGRSDSELPLEQVAASRPDVIIATSDTALKEHYEKLSQIAPVVAFEKQPASTQFDWQQSIRLIGTALNRTAEAEEQIASTRDLITQAKADHPEFAGTSISFAINYGAEYGITFYNGKGSPGETLFGELDFDPADHADKFTGERPQVGTEQLSLLDSDLLVVNFNGGAADRRKMETNRLFASIPAVRDKRYLGLLPEGDTSPLAWSLARPTPANLQWSINNLVPQLGPLASKVK</sequence>
<gene>
    <name evidence="6" type="ORF">SAMN04489812_4892</name>
</gene>
<dbReference type="GO" id="GO:1901678">
    <property type="term" value="P:iron coordination entity transport"/>
    <property type="evidence" value="ECO:0007669"/>
    <property type="project" value="UniProtKB-ARBA"/>
</dbReference>
<evidence type="ECO:0000259" key="5">
    <source>
        <dbReference type="PROSITE" id="PS50983"/>
    </source>
</evidence>
<dbReference type="EMBL" id="LT629772">
    <property type="protein sequence ID" value="SDT27016.1"/>
    <property type="molecule type" value="Genomic_DNA"/>
</dbReference>
<dbReference type="Gene3D" id="3.40.50.1980">
    <property type="entry name" value="Nitrogenase molybdenum iron protein domain"/>
    <property type="match status" value="2"/>
</dbReference>
<comment type="similarity">
    <text evidence="2">Belongs to the bacterial solute-binding protein 8 family.</text>
</comment>
<evidence type="ECO:0000256" key="3">
    <source>
        <dbReference type="ARBA" id="ARBA00022448"/>
    </source>
</evidence>
<evidence type="ECO:0000256" key="2">
    <source>
        <dbReference type="ARBA" id="ARBA00008814"/>
    </source>
</evidence>
<evidence type="ECO:0000256" key="4">
    <source>
        <dbReference type="ARBA" id="ARBA00022729"/>
    </source>
</evidence>
<organism evidence="6 7">
    <name type="scientific">Microlunatus soli</name>
    <dbReference type="NCBI Taxonomy" id="630515"/>
    <lineage>
        <taxon>Bacteria</taxon>
        <taxon>Bacillati</taxon>
        <taxon>Actinomycetota</taxon>
        <taxon>Actinomycetes</taxon>
        <taxon>Propionibacteriales</taxon>
        <taxon>Propionibacteriaceae</taxon>
        <taxon>Microlunatus</taxon>
    </lineage>
</organism>
<accession>A0A1H1Z1F6</accession>
<dbReference type="Pfam" id="PF01497">
    <property type="entry name" value="Peripla_BP_2"/>
    <property type="match status" value="1"/>
</dbReference>
<keyword evidence="4" id="KW-0732">Signal</keyword>
<dbReference type="PANTHER" id="PTHR30532:SF24">
    <property type="entry name" value="FERRIC ENTEROBACTIN-BINDING PERIPLASMIC PROTEIN FEPB"/>
    <property type="match status" value="1"/>
</dbReference>
<dbReference type="Proteomes" id="UP000199103">
    <property type="component" value="Chromosome I"/>
</dbReference>
<protein>
    <submittedName>
        <fullName evidence="6">Iron complex transport system substrate-binding protein</fullName>
    </submittedName>
</protein>
<dbReference type="InterPro" id="IPR051313">
    <property type="entry name" value="Bact_iron-sidero_bind"/>
</dbReference>
<dbReference type="PANTHER" id="PTHR30532">
    <property type="entry name" value="IRON III DICITRATE-BINDING PERIPLASMIC PROTEIN"/>
    <property type="match status" value="1"/>
</dbReference>
<keyword evidence="7" id="KW-1185">Reference proteome</keyword>
<evidence type="ECO:0000313" key="6">
    <source>
        <dbReference type="EMBL" id="SDT27016.1"/>
    </source>
</evidence>
<feature type="domain" description="Fe/B12 periplasmic-binding" evidence="5">
    <location>
        <begin position="7"/>
        <end position="282"/>
    </location>
</feature>
<dbReference type="GO" id="GO:0030288">
    <property type="term" value="C:outer membrane-bounded periplasmic space"/>
    <property type="evidence" value="ECO:0007669"/>
    <property type="project" value="TreeGrafter"/>
</dbReference>
<dbReference type="STRING" id="630515.SAMN04489812_4892"/>
<dbReference type="SUPFAM" id="SSF53807">
    <property type="entry name" value="Helical backbone' metal receptor"/>
    <property type="match status" value="1"/>
</dbReference>
<dbReference type="InterPro" id="IPR002491">
    <property type="entry name" value="ABC_transptr_periplasmic_BD"/>
</dbReference>
<keyword evidence="3" id="KW-0813">Transport</keyword>
<proteinExistence type="inferred from homology"/>
<reference evidence="6 7" key="1">
    <citation type="submission" date="2016-10" db="EMBL/GenBank/DDBJ databases">
        <authorList>
            <person name="de Groot N.N."/>
        </authorList>
    </citation>
    <scope>NUCLEOTIDE SEQUENCE [LARGE SCALE GENOMIC DNA]</scope>
    <source>
        <strain evidence="6 7">DSM 21800</strain>
    </source>
</reference>
<evidence type="ECO:0000313" key="7">
    <source>
        <dbReference type="Proteomes" id="UP000199103"/>
    </source>
</evidence>
<comment type="subcellular location">
    <subcellularLocation>
        <location evidence="1">Cell envelope</location>
    </subcellularLocation>
</comment>
<dbReference type="PROSITE" id="PS50983">
    <property type="entry name" value="FE_B12_PBP"/>
    <property type="match status" value="1"/>
</dbReference>
<name>A0A1H1Z1F6_9ACTN</name>
<dbReference type="AlphaFoldDB" id="A0A1H1Z1F6"/>
<evidence type="ECO:0000256" key="1">
    <source>
        <dbReference type="ARBA" id="ARBA00004196"/>
    </source>
</evidence>
<dbReference type="OrthoDB" id="1846031at2"/>